<keyword evidence="6" id="KW-1185">Reference proteome</keyword>
<dbReference type="EMBL" id="JACSQP010000001">
    <property type="protein sequence ID" value="MBD7956498.1"/>
    <property type="molecule type" value="Genomic_DNA"/>
</dbReference>
<dbReference type="InterPro" id="IPR000683">
    <property type="entry name" value="Gfo/Idh/MocA-like_OxRdtase_N"/>
</dbReference>
<evidence type="ECO:0000256" key="2">
    <source>
        <dbReference type="ARBA" id="ARBA00023027"/>
    </source>
</evidence>
<dbReference type="InterPro" id="IPR050463">
    <property type="entry name" value="Gfo/Idh/MocA_oxidrdct_glycsds"/>
</dbReference>
<comment type="caution">
    <text evidence="5">The sequence shown here is derived from an EMBL/GenBank/DDBJ whole genome shotgun (WGS) entry which is preliminary data.</text>
</comment>
<feature type="domain" description="Gfo/Idh/MocA-like oxidoreductase N-terminal" evidence="3">
    <location>
        <begin position="7"/>
        <end position="124"/>
    </location>
</feature>
<protein>
    <submittedName>
        <fullName evidence="5">Gfo/Idh/MocA family oxidoreductase</fullName>
    </submittedName>
</protein>
<evidence type="ECO:0000259" key="3">
    <source>
        <dbReference type="Pfam" id="PF01408"/>
    </source>
</evidence>
<feature type="domain" description="GFO/IDH/MocA-like oxidoreductase" evidence="4">
    <location>
        <begin position="134"/>
        <end position="264"/>
    </location>
</feature>
<keyword evidence="2" id="KW-0520">NAD</keyword>
<keyword evidence="1" id="KW-0560">Oxidoreductase</keyword>
<evidence type="ECO:0000313" key="5">
    <source>
        <dbReference type="EMBL" id="MBD7956498.1"/>
    </source>
</evidence>
<proteinExistence type="predicted"/>
<reference evidence="5 6" key="1">
    <citation type="submission" date="2020-08" db="EMBL/GenBank/DDBJ databases">
        <title>A Genomic Blueprint of the Chicken Gut Microbiome.</title>
        <authorList>
            <person name="Gilroy R."/>
            <person name="Ravi A."/>
            <person name="Getino M."/>
            <person name="Pursley I."/>
            <person name="Horton D.L."/>
            <person name="Alikhan N.-F."/>
            <person name="Baker D."/>
            <person name="Gharbi K."/>
            <person name="Hall N."/>
            <person name="Watson M."/>
            <person name="Adriaenssens E.M."/>
            <person name="Foster-Nyarko E."/>
            <person name="Jarju S."/>
            <person name="Secka A."/>
            <person name="Antonio M."/>
            <person name="Oren A."/>
            <person name="Chaudhuri R."/>
            <person name="La Ragione R.M."/>
            <person name="Hildebrand F."/>
            <person name="Pallen M.J."/>
        </authorList>
    </citation>
    <scope>NUCLEOTIDE SEQUENCE [LARGE SCALE GENOMIC DNA]</scope>
    <source>
        <strain evidence="5 6">Sa4CUA7</strain>
    </source>
</reference>
<name>A0ABR8RZ55_9MICO</name>
<dbReference type="Gene3D" id="3.40.50.720">
    <property type="entry name" value="NAD(P)-binding Rossmann-like Domain"/>
    <property type="match status" value="1"/>
</dbReference>
<dbReference type="SUPFAM" id="SSF51735">
    <property type="entry name" value="NAD(P)-binding Rossmann-fold domains"/>
    <property type="match status" value="1"/>
</dbReference>
<dbReference type="Gene3D" id="3.30.360.10">
    <property type="entry name" value="Dihydrodipicolinate Reductase, domain 2"/>
    <property type="match status" value="1"/>
</dbReference>
<evidence type="ECO:0000256" key="1">
    <source>
        <dbReference type="ARBA" id="ARBA00023002"/>
    </source>
</evidence>
<dbReference type="Proteomes" id="UP000648352">
    <property type="component" value="Unassembled WGS sequence"/>
</dbReference>
<gene>
    <name evidence="5" type="ORF">H9651_02470</name>
</gene>
<dbReference type="PANTHER" id="PTHR43818:SF11">
    <property type="entry name" value="BCDNA.GH03377"/>
    <property type="match status" value="1"/>
</dbReference>
<dbReference type="SUPFAM" id="SSF55347">
    <property type="entry name" value="Glyceraldehyde-3-phosphate dehydrogenase-like, C-terminal domain"/>
    <property type="match status" value="1"/>
</dbReference>
<dbReference type="RefSeq" id="WP_191717495.1">
    <property type="nucleotide sequence ID" value="NZ_JACSQP010000001.1"/>
</dbReference>
<dbReference type="InterPro" id="IPR055170">
    <property type="entry name" value="GFO_IDH_MocA-like_dom"/>
</dbReference>
<evidence type="ECO:0000259" key="4">
    <source>
        <dbReference type="Pfam" id="PF22725"/>
    </source>
</evidence>
<accession>A0ABR8RZ55</accession>
<evidence type="ECO:0000313" key="6">
    <source>
        <dbReference type="Proteomes" id="UP000648352"/>
    </source>
</evidence>
<dbReference type="Pfam" id="PF01408">
    <property type="entry name" value="GFO_IDH_MocA"/>
    <property type="match status" value="1"/>
</dbReference>
<dbReference type="Pfam" id="PF22725">
    <property type="entry name" value="GFO_IDH_MocA_C3"/>
    <property type="match status" value="1"/>
</dbReference>
<sequence>MSAGIPRVAVIGIGGHGAKNLAHVVRLHDEGRVHLAAVADPHPPEGAVPPGVIWHADGLALLQAEAVDVVVVSTPIHTHFDLAAAAVRAGADVLLEKPTTATLDEFDRLTALTREHGARVQIGFQSLGCAAIDAVRRRIAAGEIGEVVRYAATGAWVRDEWYWSRARWAGRRTLDGVVVADGVLTNPLAHATATALALAGTTGRDDVTDIALDLYRANPIEADDTSVAILHLADGRRLTTAVTLAAARNLEPHVDVVGERGMLRLFYKTGRVQLLDPHGSVTAEETFGFVGLLDDLLAARQTAARLCAPIEETGAFMRLVDAVVSAPAPTPIAREHVAWRTDELGRHPVVRDVEPALSDALRTQQTFAQLGVPFAVESRHG</sequence>
<dbReference type="InterPro" id="IPR036291">
    <property type="entry name" value="NAD(P)-bd_dom_sf"/>
</dbReference>
<dbReference type="PANTHER" id="PTHR43818">
    <property type="entry name" value="BCDNA.GH03377"/>
    <property type="match status" value="1"/>
</dbReference>
<organism evidence="5 6">
    <name type="scientific">Microbacterium pullorum</name>
    <dbReference type="NCBI Taxonomy" id="2762236"/>
    <lineage>
        <taxon>Bacteria</taxon>
        <taxon>Bacillati</taxon>
        <taxon>Actinomycetota</taxon>
        <taxon>Actinomycetes</taxon>
        <taxon>Micrococcales</taxon>
        <taxon>Microbacteriaceae</taxon>
        <taxon>Microbacterium</taxon>
    </lineage>
</organism>